<dbReference type="Pfam" id="PF04836">
    <property type="entry name" value="IFRD_C"/>
    <property type="match status" value="1"/>
</dbReference>
<comment type="caution">
    <text evidence="5">The sequence shown here is derived from an EMBL/GenBank/DDBJ whole genome shotgun (WGS) entry which is preliminary data.</text>
</comment>
<evidence type="ECO:0000313" key="5">
    <source>
        <dbReference type="EMBL" id="CAI5448510.1"/>
    </source>
</evidence>
<dbReference type="InterPro" id="IPR006921">
    <property type="entry name" value="Interferon-rel_develop_reg_C"/>
</dbReference>
<dbReference type="InterPro" id="IPR007701">
    <property type="entry name" value="Interferon-rel_develop_reg_N"/>
</dbReference>
<organism evidence="5 6">
    <name type="scientific">Caenorhabditis angaria</name>
    <dbReference type="NCBI Taxonomy" id="860376"/>
    <lineage>
        <taxon>Eukaryota</taxon>
        <taxon>Metazoa</taxon>
        <taxon>Ecdysozoa</taxon>
        <taxon>Nematoda</taxon>
        <taxon>Chromadorea</taxon>
        <taxon>Rhabditida</taxon>
        <taxon>Rhabditina</taxon>
        <taxon>Rhabditomorpha</taxon>
        <taxon>Rhabditoidea</taxon>
        <taxon>Rhabditidae</taxon>
        <taxon>Peloderinae</taxon>
        <taxon>Caenorhabditis</taxon>
    </lineage>
</organism>
<dbReference type="AlphaFoldDB" id="A0A9P1N201"/>
<feature type="region of interest" description="Disordered" evidence="2">
    <location>
        <begin position="1"/>
        <end position="37"/>
    </location>
</feature>
<dbReference type="EMBL" id="CANHGI010000004">
    <property type="protein sequence ID" value="CAI5448510.1"/>
    <property type="molecule type" value="Genomic_DNA"/>
</dbReference>
<dbReference type="PANTHER" id="PTHR12354">
    <property type="entry name" value="INTERFERON-RELATED DEVELOPMENTAL REGULATOR"/>
    <property type="match status" value="1"/>
</dbReference>
<dbReference type="Pfam" id="PF05004">
    <property type="entry name" value="IFRD"/>
    <property type="match status" value="1"/>
</dbReference>
<protein>
    <recommendedName>
        <fullName evidence="7">Interferon-related developmental regulator N-terminal domain-containing protein</fullName>
    </recommendedName>
</protein>
<dbReference type="InterPro" id="IPR039777">
    <property type="entry name" value="IFRD"/>
</dbReference>
<evidence type="ECO:0000256" key="2">
    <source>
        <dbReference type="SAM" id="MobiDB-lite"/>
    </source>
</evidence>
<feature type="domain" description="Interferon-related developmental regulator C-terminal" evidence="3">
    <location>
        <begin position="351"/>
        <end position="400"/>
    </location>
</feature>
<feature type="domain" description="Interferon-related developmental regulator N-terminal" evidence="4">
    <location>
        <begin position="27"/>
        <end position="303"/>
    </location>
</feature>
<evidence type="ECO:0000313" key="6">
    <source>
        <dbReference type="Proteomes" id="UP001152747"/>
    </source>
</evidence>
<dbReference type="InterPro" id="IPR016024">
    <property type="entry name" value="ARM-type_fold"/>
</dbReference>
<evidence type="ECO:0008006" key="7">
    <source>
        <dbReference type="Google" id="ProtNLM"/>
    </source>
</evidence>
<proteinExistence type="inferred from homology"/>
<keyword evidence="6" id="KW-1185">Reference proteome</keyword>
<dbReference type="SUPFAM" id="SSF48371">
    <property type="entry name" value="ARM repeat"/>
    <property type="match status" value="1"/>
</dbReference>
<evidence type="ECO:0000256" key="1">
    <source>
        <dbReference type="ARBA" id="ARBA00008828"/>
    </source>
</evidence>
<reference evidence="5" key="1">
    <citation type="submission" date="2022-11" db="EMBL/GenBank/DDBJ databases">
        <authorList>
            <person name="Kikuchi T."/>
        </authorList>
    </citation>
    <scope>NUCLEOTIDE SEQUENCE</scope>
    <source>
        <strain evidence="5">PS1010</strain>
    </source>
</reference>
<sequence length="403" mass="45597">MGKKGNKNKEKDEYNGPTRSGRRGSDSDESELSIDGDLNSVRGDVEDIDDVMDKLIENLDNAQHKNLSIRTHALANLNFALTSQYIPEFVDKNKMTLLALCSKLGNKTTAESKLLVHLLTLVSLQTGEEINDLIEEPMAQMRAILMDSSKDVGLRHFCALALGIVSRMSCSEDDIISGNLKACQFTWSSFKQSSSNSDLFTSSINSWCLLLLDADHQSISQAIIDQPKIVQFLSAEQLEIRISAGEALAFLFEFFGNIRPDYKFPNHDNVLDILDDLVSDTTKKKTKKEKRIQRYTFREIFAFMNDESDPPQVKIKFGKEHLAIQTCSMKMFYDLCCEVLHGGIMKHLQTNEVIREVLQLGDVLDNDERIEGSKAERMAIHEAADKYRKQARGKQRDKRSVVF</sequence>
<gene>
    <name evidence="5" type="ORF">CAMP_LOCUS11147</name>
</gene>
<dbReference type="Proteomes" id="UP001152747">
    <property type="component" value="Unassembled WGS sequence"/>
</dbReference>
<comment type="similarity">
    <text evidence="1">Belongs to the IFRD family.</text>
</comment>
<evidence type="ECO:0000259" key="4">
    <source>
        <dbReference type="Pfam" id="PF05004"/>
    </source>
</evidence>
<dbReference type="PANTHER" id="PTHR12354:SF1">
    <property type="entry name" value="INTERFERON-RELATED DEVELOPMENTAL REGULATOR 1"/>
    <property type="match status" value="1"/>
</dbReference>
<accession>A0A9P1N201</accession>
<evidence type="ECO:0000259" key="3">
    <source>
        <dbReference type="Pfam" id="PF04836"/>
    </source>
</evidence>
<name>A0A9P1N201_9PELO</name>
<dbReference type="OrthoDB" id="686784at2759"/>